<gene>
    <name evidence="3" type="ORF">SD70_05725</name>
</gene>
<dbReference type="InterPro" id="IPR009061">
    <property type="entry name" value="DNA-bd_dom_put_sf"/>
</dbReference>
<dbReference type="EMBL" id="JXAK01000007">
    <property type="protein sequence ID" value="KIL41625.1"/>
    <property type="molecule type" value="Genomic_DNA"/>
</dbReference>
<reference evidence="3 4" key="1">
    <citation type="submission" date="2014-12" db="EMBL/GenBank/DDBJ databases">
        <title>Draft genome sequence of Paenibacillus kamchatkensis strain B-2647.</title>
        <authorList>
            <person name="Karlyshev A.V."/>
            <person name="Kudryashova E.B."/>
        </authorList>
    </citation>
    <scope>NUCLEOTIDE SEQUENCE [LARGE SCALE GENOMIC DNA]</scope>
    <source>
        <strain evidence="3 4">VKM B-2647</strain>
    </source>
</reference>
<evidence type="ECO:0000259" key="2">
    <source>
        <dbReference type="PROSITE" id="PS50937"/>
    </source>
</evidence>
<dbReference type="SMART" id="SM00422">
    <property type="entry name" value="HTH_MERR"/>
    <property type="match status" value="1"/>
</dbReference>
<evidence type="ECO:0000256" key="1">
    <source>
        <dbReference type="ARBA" id="ARBA00023125"/>
    </source>
</evidence>
<dbReference type="RefSeq" id="WP_041046464.1">
    <property type="nucleotide sequence ID" value="NZ_JXAK01000007.1"/>
</dbReference>
<dbReference type="SUPFAM" id="SSF46955">
    <property type="entry name" value="Putative DNA-binding domain"/>
    <property type="match status" value="1"/>
</dbReference>
<dbReference type="PANTHER" id="PTHR30204">
    <property type="entry name" value="REDOX-CYCLING DRUG-SENSING TRANSCRIPTIONAL ACTIVATOR SOXR"/>
    <property type="match status" value="1"/>
</dbReference>
<dbReference type="Pfam" id="PF13411">
    <property type="entry name" value="MerR_1"/>
    <property type="match status" value="1"/>
</dbReference>
<comment type="caution">
    <text evidence="3">The sequence shown here is derived from an EMBL/GenBank/DDBJ whole genome shotgun (WGS) entry which is preliminary data.</text>
</comment>
<evidence type="ECO:0000313" key="4">
    <source>
        <dbReference type="Proteomes" id="UP000031967"/>
    </source>
</evidence>
<sequence>MSKYKIEEVAKQCGLTKRTLRYYEEIGLLFPAERSEGGYRLYTDKHIERLKQIMSARDVLGFSLQEIQEFISISEQFDHQRQIIRDIVDKQARLEKLSEVEETLLKQLSLIDQKLEKMNAIRRDIYQLFDQVVTAKQKLQTDRE</sequence>
<keyword evidence="4" id="KW-1185">Reference proteome</keyword>
<dbReference type="InterPro" id="IPR000551">
    <property type="entry name" value="MerR-type_HTH_dom"/>
</dbReference>
<dbReference type="InterPro" id="IPR047057">
    <property type="entry name" value="MerR_fam"/>
</dbReference>
<keyword evidence="1" id="KW-0238">DNA-binding</keyword>
<organism evidence="3 4">
    <name type="scientific">Gordoniibacillus kamchatkensis</name>
    <dbReference type="NCBI Taxonomy" id="1590651"/>
    <lineage>
        <taxon>Bacteria</taxon>
        <taxon>Bacillati</taxon>
        <taxon>Bacillota</taxon>
        <taxon>Bacilli</taxon>
        <taxon>Bacillales</taxon>
        <taxon>Paenibacillaceae</taxon>
        <taxon>Gordoniibacillus</taxon>
    </lineage>
</organism>
<name>A0ABR5AKP0_9BACL</name>
<accession>A0ABR5AKP0</accession>
<proteinExistence type="predicted"/>
<feature type="domain" description="HTH merR-type" evidence="2">
    <location>
        <begin position="3"/>
        <end position="73"/>
    </location>
</feature>
<protein>
    <submittedName>
        <fullName evidence="3">MerR family transcriptional regulator</fullName>
    </submittedName>
</protein>
<dbReference type="PROSITE" id="PS50937">
    <property type="entry name" value="HTH_MERR_2"/>
    <property type="match status" value="1"/>
</dbReference>
<dbReference type="PRINTS" id="PR00040">
    <property type="entry name" value="HTHMERR"/>
</dbReference>
<dbReference type="PANTHER" id="PTHR30204:SF58">
    <property type="entry name" value="HTH-TYPE TRANSCRIPTIONAL REGULATOR YFMP"/>
    <property type="match status" value="1"/>
</dbReference>
<evidence type="ECO:0000313" key="3">
    <source>
        <dbReference type="EMBL" id="KIL41625.1"/>
    </source>
</evidence>
<dbReference type="Proteomes" id="UP000031967">
    <property type="component" value="Unassembled WGS sequence"/>
</dbReference>
<dbReference type="Gene3D" id="1.10.1660.10">
    <property type="match status" value="1"/>
</dbReference>